<feature type="transmembrane region" description="Helical" evidence="1">
    <location>
        <begin position="222"/>
        <end position="239"/>
    </location>
</feature>
<evidence type="ECO:0000313" key="3">
    <source>
        <dbReference type="EMBL" id="TCO29963.1"/>
    </source>
</evidence>
<protein>
    <submittedName>
        <fullName evidence="3">Hydrogenase/urease accessory protein HupE</fullName>
    </submittedName>
</protein>
<keyword evidence="2" id="KW-0732">Signal</keyword>
<feature type="chain" id="PRO_5045385117" evidence="2">
    <location>
        <begin position="25"/>
        <end position="359"/>
    </location>
</feature>
<keyword evidence="1" id="KW-0812">Transmembrane</keyword>
<keyword evidence="4" id="KW-1185">Reference proteome</keyword>
<reference evidence="3 4" key="1">
    <citation type="journal article" date="2015" name="Stand. Genomic Sci.">
        <title>Genomic Encyclopedia of Bacterial and Archaeal Type Strains, Phase III: the genomes of soil and plant-associated and newly described type strains.</title>
        <authorList>
            <person name="Whitman W.B."/>
            <person name="Woyke T."/>
            <person name="Klenk H.P."/>
            <person name="Zhou Y."/>
            <person name="Lilburn T.G."/>
            <person name="Beck B.J."/>
            <person name="De Vos P."/>
            <person name="Vandamme P."/>
            <person name="Eisen J.A."/>
            <person name="Garrity G."/>
            <person name="Hugenholtz P."/>
            <person name="Kyrpides N.C."/>
        </authorList>
    </citation>
    <scope>NUCLEOTIDE SEQUENCE [LARGE SCALE GENOMIC DNA]</scope>
    <source>
        <strain evidence="3 4">VKM Ac-2538</strain>
    </source>
</reference>
<feature type="signal peptide" evidence="2">
    <location>
        <begin position="1"/>
        <end position="24"/>
    </location>
</feature>
<dbReference type="EMBL" id="SLWM01000002">
    <property type="protein sequence ID" value="TCO29963.1"/>
    <property type="molecule type" value="Genomic_DNA"/>
</dbReference>
<feature type="transmembrane region" description="Helical" evidence="1">
    <location>
        <begin position="339"/>
        <end position="358"/>
    </location>
</feature>
<keyword evidence="1" id="KW-1133">Transmembrane helix</keyword>
<feature type="transmembrane region" description="Helical" evidence="1">
    <location>
        <begin position="270"/>
        <end position="290"/>
    </location>
</feature>
<gene>
    <name evidence="3" type="ORF">EV644_102684</name>
</gene>
<dbReference type="InterPro" id="IPR032809">
    <property type="entry name" value="Put_HupE_UreJ"/>
</dbReference>
<feature type="transmembrane region" description="Helical" evidence="1">
    <location>
        <begin position="192"/>
        <end position="210"/>
    </location>
</feature>
<evidence type="ECO:0000313" key="4">
    <source>
        <dbReference type="Proteomes" id="UP000295818"/>
    </source>
</evidence>
<proteinExistence type="predicted"/>
<evidence type="ECO:0000256" key="2">
    <source>
        <dbReference type="SAM" id="SignalP"/>
    </source>
</evidence>
<dbReference type="Proteomes" id="UP000295818">
    <property type="component" value="Unassembled WGS sequence"/>
</dbReference>
<dbReference type="Pfam" id="PF13795">
    <property type="entry name" value="HupE_UreJ_2"/>
    <property type="match status" value="1"/>
</dbReference>
<keyword evidence="1" id="KW-0472">Membrane</keyword>
<feature type="transmembrane region" description="Helical" evidence="1">
    <location>
        <begin position="302"/>
        <end position="327"/>
    </location>
</feature>
<sequence>MRRWMTFFGLVFFLLGFGVSTAQAHVIASTGYSTVTQDGQQVNYLLSLEYDVLARAVDLGAPATDDDHRKQALEGARDRLEVYLNPRVVVSLDGAACEPVLQSTSVSQRAQKAYAELALTFSCAGSQGSYHLQYKVFEDSEAVADDHTNLVEYHFGDRTGRTVFDRSHHDFSLGDSSMVTSSVQFGRMGVEHILLGLDHVLFVIALIIGAKNFRSLLQVTSTFTLAHSVTLISTLLGGISVPTIVVEPLIALSIAFVAVENLLGSTRHRLPVVFGFGLLHGLGFAGSLRITDEVSADLLVSLLSFNVGIETGQALLLVAVFPLLLLVRKTSFGVPAQRTATGVVAAFGLFWFVERFFLA</sequence>
<evidence type="ECO:0000256" key="1">
    <source>
        <dbReference type="SAM" id="Phobius"/>
    </source>
</evidence>
<comment type="caution">
    <text evidence="3">The sequence shown here is derived from an EMBL/GenBank/DDBJ whole genome shotgun (WGS) entry which is preliminary data.</text>
</comment>
<name>A0ABY2BV97_9ACTN</name>
<feature type="transmembrane region" description="Helical" evidence="1">
    <location>
        <begin position="245"/>
        <end position="263"/>
    </location>
</feature>
<organism evidence="3 4">
    <name type="scientific">Kribbella orskensis</name>
    <dbReference type="NCBI Taxonomy" id="2512216"/>
    <lineage>
        <taxon>Bacteria</taxon>
        <taxon>Bacillati</taxon>
        <taxon>Actinomycetota</taxon>
        <taxon>Actinomycetes</taxon>
        <taxon>Propionibacteriales</taxon>
        <taxon>Kribbellaceae</taxon>
        <taxon>Kribbella</taxon>
    </lineage>
</organism>
<accession>A0ABY2BV97</accession>